<gene>
    <name evidence="2" type="ORF">AArcS_2725</name>
</gene>
<dbReference type="EMBL" id="CP064786">
    <property type="protein sequence ID" value="QSG03921.1"/>
    <property type="molecule type" value="Genomic_DNA"/>
</dbReference>
<organism evidence="2 3">
    <name type="scientific">Natranaeroarchaeum sulfidigenes</name>
    <dbReference type="NCBI Taxonomy" id="2784880"/>
    <lineage>
        <taxon>Archaea</taxon>
        <taxon>Methanobacteriati</taxon>
        <taxon>Methanobacteriota</taxon>
        <taxon>Stenosarchaea group</taxon>
        <taxon>Halobacteria</taxon>
        <taxon>Halobacteriales</taxon>
        <taxon>Natronoarchaeaceae</taxon>
        <taxon>Natranaeroarchaeum</taxon>
    </lineage>
</organism>
<dbReference type="AlphaFoldDB" id="A0A897MUE6"/>
<keyword evidence="3" id="KW-1185">Reference proteome</keyword>
<evidence type="ECO:0000313" key="2">
    <source>
        <dbReference type="EMBL" id="QSG03921.1"/>
    </source>
</evidence>
<keyword evidence="1" id="KW-0472">Membrane</keyword>
<proteinExistence type="predicted"/>
<dbReference type="KEGG" id="hara:AArcS_2725"/>
<keyword evidence="1" id="KW-1133">Transmembrane helix</keyword>
<evidence type="ECO:0000313" key="3">
    <source>
        <dbReference type="Proteomes" id="UP000663586"/>
    </source>
</evidence>
<dbReference type="Proteomes" id="UP000663586">
    <property type="component" value="Chromosome"/>
</dbReference>
<feature type="transmembrane region" description="Helical" evidence="1">
    <location>
        <begin position="21"/>
        <end position="54"/>
    </location>
</feature>
<reference evidence="2" key="1">
    <citation type="submission" date="2020-11" db="EMBL/GenBank/DDBJ databases">
        <title>Carbohydrate-dependent, anaerobic sulfur respiration: A novel catabolism in halophilic archaea.</title>
        <authorList>
            <person name="Sorokin D.Y."/>
            <person name="Messina E."/>
            <person name="Smedile F."/>
            <person name="La Cono V."/>
            <person name="Hallsworth J.E."/>
            <person name="Yakimov M.M."/>
        </authorList>
    </citation>
    <scope>NUCLEOTIDE SEQUENCE</scope>
    <source>
        <strain evidence="2">AArc-S</strain>
    </source>
</reference>
<accession>A0A897MUE6</accession>
<evidence type="ECO:0000256" key="1">
    <source>
        <dbReference type="SAM" id="Phobius"/>
    </source>
</evidence>
<sequence length="59" mass="6542">MPGFIYFRLFPECMMSIKQKAIALGVIVVMNTVVFFLFGLLAVISFVASAPLAFAILKR</sequence>
<protein>
    <submittedName>
        <fullName evidence="2">Uncharacterized protein</fullName>
    </submittedName>
</protein>
<keyword evidence="1" id="KW-0812">Transmembrane</keyword>
<name>A0A897MUE6_9EURY</name>